<comment type="caution">
    <text evidence="1">The sequence shown here is derived from an EMBL/GenBank/DDBJ whole genome shotgun (WGS) entry which is preliminary data.</text>
</comment>
<evidence type="ECO:0000313" key="1">
    <source>
        <dbReference type="EMBL" id="KAF8778521.1"/>
    </source>
</evidence>
<proteinExistence type="predicted"/>
<reference evidence="1" key="2">
    <citation type="submission" date="2020-06" db="EMBL/GenBank/DDBJ databases">
        <authorList>
            <person name="Sheffer M."/>
        </authorList>
    </citation>
    <scope>NUCLEOTIDE SEQUENCE</scope>
</reference>
<organism evidence="1 2">
    <name type="scientific">Argiope bruennichi</name>
    <name type="common">Wasp spider</name>
    <name type="synonym">Aranea bruennichi</name>
    <dbReference type="NCBI Taxonomy" id="94029"/>
    <lineage>
        <taxon>Eukaryota</taxon>
        <taxon>Metazoa</taxon>
        <taxon>Ecdysozoa</taxon>
        <taxon>Arthropoda</taxon>
        <taxon>Chelicerata</taxon>
        <taxon>Arachnida</taxon>
        <taxon>Araneae</taxon>
        <taxon>Araneomorphae</taxon>
        <taxon>Entelegynae</taxon>
        <taxon>Araneoidea</taxon>
        <taxon>Araneidae</taxon>
        <taxon>Argiope</taxon>
    </lineage>
</organism>
<dbReference type="AlphaFoldDB" id="A0A8T0ESZ7"/>
<dbReference type="EMBL" id="JABXBU010002072">
    <property type="protein sequence ID" value="KAF8778521.1"/>
    <property type="molecule type" value="Genomic_DNA"/>
</dbReference>
<name>A0A8T0ESZ7_ARGBR</name>
<sequence length="95" mass="10665">MISKACLDWKLGDLQMPLAGPWQMIRGASLQQVGGRHFWRSNPMVAKGVVSIPRWRAYSNVEKRSDNLTGMPLCLRTPHDACSKTNESDRIVKVA</sequence>
<reference evidence="1" key="1">
    <citation type="journal article" date="2020" name="bioRxiv">
        <title>Chromosome-level reference genome of the European wasp spider Argiope bruennichi: a resource for studies on range expansion and evolutionary adaptation.</title>
        <authorList>
            <person name="Sheffer M.M."/>
            <person name="Hoppe A."/>
            <person name="Krehenwinkel H."/>
            <person name="Uhl G."/>
            <person name="Kuss A.W."/>
            <person name="Jensen L."/>
            <person name="Jensen C."/>
            <person name="Gillespie R.G."/>
            <person name="Hoff K.J."/>
            <person name="Prost S."/>
        </authorList>
    </citation>
    <scope>NUCLEOTIDE SEQUENCE</scope>
</reference>
<keyword evidence="2" id="KW-1185">Reference proteome</keyword>
<accession>A0A8T0ESZ7</accession>
<protein>
    <submittedName>
        <fullName evidence="1">Uncharacterized protein</fullName>
    </submittedName>
</protein>
<evidence type="ECO:0000313" key="2">
    <source>
        <dbReference type="Proteomes" id="UP000807504"/>
    </source>
</evidence>
<gene>
    <name evidence="1" type="ORF">HNY73_015235</name>
</gene>
<dbReference type="Proteomes" id="UP000807504">
    <property type="component" value="Unassembled WGS sequence"/>
</dbReference>